<comment type="caution">
    <text evidence="1">The sequence shown here is derived from an EMBL/GenBank/DDBJ whole genome shotgun (WGS) entry which is preliminary data.</text>
</comment>
<evidence type="ECO:0000313" key="2">
    <source>
        <dbReference type="Proteomes" id="UP000028605"/>
    </source>
</evidence>
<protein>
    <submittedName>
        <fullName evidence="1">Uncharacterized protein</fullName>
    </submittedName>
</protein>
<name>A0ABD3ZHW9_HAFAL</name>
<dbReference type="EMBL" id="JMPK01000031">
    <property type="protein sequence ID" value="KFC88163.1"/>
    <property type="molecule type" value="Genomic_DNA"/>
</dbReference>
<gene>
    <name evidence="1" type="ORF">GHAL_1654</name>
</gene>
<organism evidence="1 2">
    <name type="scientific">Hafnia alvei ATCC 13337</name>
    <dbReference type="NCBI Taxonomy" id="910996"/>
    <lineage>
        <taxon>Bacteria</taxon>
        <taxon>Pseudomonadati</taxon>
        <taxon>Pseudomonadota</taxon>
        <taxon>Gammaproteobacteria</taxon>
        <taxon>Enterobacterales</taxon>
        <taxon>Hafniaceae</taxon>
        <taxon>Hafnia</taxon>
    </lineage>
</organism>
<evidence type="ECO:0000313" key="1">
    <source>
        <dbReference type="EMBL" id="KFC88163.1"/>
    </source>
</evidence>
<proteinExistence type="predicted"/>
<sequence>MVYALELDAVRILRVIHTARKVAASYSQTKVINTNKKAQTEV</sequence>
<reference evidence="2" key="1">
    <citation type="submission" date="2014-05" db="EMBL/GenBank/DDBJ databases">
        <title>ATOL: Assembling a taxonomically balanced genome-scale reconstruction of the evolutionary history of the Enterobacteriaceae.</title>
        <authorList>
            <person name="Plunkett G. III"/>
            <person name="Neeno-Eckwall E.C."/>
            <person name="Glasner J.D."/>
            <person name="Perna N.T."/>
        </authorList>
    </citation>
    <scope>NUCLEOTIDE SEQUENCE [LARGE SCALE GENOMIC DNA]</scope>
    <source>
        <strain evidence="2">ATCC 13337</strain>
    </source>
</reference>
<dbReference type="AlphaFoldDB" id="A0ABD3ZHW9"/>
<dbReference type="Proteomes" id="UP000028605">
    <property type="component" value="Unassembled WGS sequence"/>
</dbReference>
<accession>A0ABD3ZHW9</accession>